<feature type="compositionally biased region" description="Low complexity" evidence="1">
    <location>
        <begin position="1"/>
        <end position="19"/>
    </location>
</feature>
<name>A0A411YJQ0_9ACTN</name>
<keyword evidence="3" id="KW-1185">Reference proteome</keyword>
<protein>
    <submittedName>
        <fullName evidence="2">Cyclase family protein</fullName>
    </submittedName>
</protein>
<dbReference type="KEGG" id="erz:ER308_18855"/>
<feature type="region of interest" description="Disordered" evidence="1">
    <location>
        <begin position="1"/>
        <end position="32"/>
    </location>
</feature>
<dbReference type="Pfam" id="PF04199">
    <property type="entry name" value="Cyclase"/>
    <property type="match status" value="1"/>
</dbReference>
<dbReference type="GO" id="GO:0004061">
    <property type="term" value="F:arylformamidase activity"/>
    <property type="evidence" value="ECO:0007669"/>
    <property type="project" value="InterPro"/>
</dbReference>
<proteinExistence type="predicted"/>
<dbReference type="PANTHER" id="PTHR31118:SF32">
    <property type="entry name" value="KYNURENINE FORMAMIDASE"/>
    <property type="match status" value="1"/>
</dbReference>
<evidence type="ECO:0000313" key="3">
    <source>
        <dbReference type="Proteomes" id="UP000291469"/>
    </source>
</evidence>
<reference evidence="2 3" key="1">
    <citation type="submission" date="2019-01" db="EMBL/GenBank/DDBJ databases">
        <title>Egibacter rhizosphaerae EGI 80759T.</title>
        <authorList>
            <person name="Chen D.-D."/>
            <person name="Tian Y."/>
            <person name="Jiao J.-Y."/>
            <person name="Zhang X.-T."/>
            <person name="Zhang Y.-G."/>
            <person name="Zhang Y."/>
            <person name="Xiao M."/>
            <person name="Shu W.-S."/>
            <person name="Li W.-J."/>
        </authorList>
    </citation>
    <scope>NUCLEOTIDE SEQUENCE [LARGE SCALE GENOMIC DNA]</scope>
    <source>
        <strain evidence="2 3">EGI 80759</strain>
    </source>
</reference>
<gene>
    <name evidence="2" type="ORF">ER308_18855</name>
</gene>
<dbReference type="Proteomes" id="UP000291469">
    <property type="component" value="Chromosome"/>
</dbReference>
<evidence type="ECO:0000256" key="1">
    <source>
        <dbReference type="SAM" id="MobiDB-lite"/>
    </source>
</evidence>
<dbReference type="PANTHER" id="PTHR31118">
    <property type="entry name" value="CYCLASE-LIKE PROTEIN 2"/>
    <property type="match status" value="1"/>
</dbReference>
<accession>A0A411YJQ0</accession>
<dbReference type="SUPFAM" id="SSF102198">
    <property type="entry name" value="Putative cyclase"/>
    <property type="match status" value="1"/>
</dbReference>
<dbReference type="AlphaFoldDB" id="A0A411YJQ0"/>
<dbReference type="InterPro" id="IPR037175">
    <property type="entry name" value="KFase_sf"/>
</dbReference>
<dbReference type="OrthoDB" id="7067800at2"/>
<dbReference type="Gene3D" id="3.50.30.50">
    <property type="entry name" value="Putative cyclase"/>
    <property type="match status" value="1"/>
</dbReference>
<dbReference type="InterPro" id="IPR007325">
    <property type="entry name" value="KFase/CYL"/>
</dbReference>
<dbReference type="EMBL" id="CP036402">
    <property type="protein sequence ID" value="QBI21423.1"/>
    <property type="molecule type" value="Genomic_DNA"/>
</dbReference>
<dbReference type="GO" id="GO:0019441">
    <property type="term" value="P:L-tryptophan catabolic process to kynurenine"/>
    <property type="evidence" value="ECO:0007669"/>
    <property type="project" value="InterPro"/>
</dbReference>
<evidence type="ECO:0000313" key="2">
    <source>
        <dbReference type="EMBL" id="QBI21423.1"/>
    </source>
</evidence>
<sequence>MTHSPPSRAQVARASSASPDAVRPAPDPHTEETRVRIVDLTLPFGPGTPSPPSAGIDVKMESFHKGPGFWQASKVEMLLHTGSHVDFARHCVRNGETAADVALDRASGEALVIDLSHVGPDHGISPQDLELAAPPLREGDIALIRTDWSDQAWGDFPRYFLESPYCEPDAAQWLLDRGAKAVGFDCFSEVAARRPDFTSEEFIIHKIVLEPGAILMQHLTNLSALPQGVRVPFYCTWPKMAEAEGAPARFFALLDH</sequence>
<organism evidence="2 3">
    <name type="scientific">Egibacter rhizosphaerae</name>
    <dbReference type="NCBI Taxonomy" id="1670831"/>
    <lineage>
        <taxon>Bacteria</taxon>
        <taxon>Bacillati</taxon>
        <taxon>Actinomycetota</taxon>
        <taxon>Nitriliruptoria</taxon>
        <taxon>Egibacterales</taxon>
        <taxon>Egibacteraceae</taxon>
        <taxon>Egibacter</taxon>
    </lineage>
</organism>